<evidence type="ECO:0000256" key="4">
    <source>
        <dbReference type="ARBA" id="ARBA00022729"/>
    </source>
</evidence>
<evidence type="ECO:0000256" key="1">
    <source>
        <dbReference type="ARBA" id="ARBA00004196"/>
    </source>
</evidence>
<dbReference type="InterPro" id="IPR006129">
    <property type="entry name" value="AdhesinB"/>
</dbReference>
<comment type="subcellular location">
    <subcellularLocation>
        <location evidence="1">Cell envelope</location>
    </subcellularLocation>
</comment>
<keyword evidence="4" id="KW-0732">Signal</keyword>
<evidence type="ECO:0000256" key="2">
    <source>
        <dbReference type="ARBA" id="ARBA00022448"/>
    </source>
</evidence>
<dbReference type="SUPFAM" id="SSF53807">
    <property type="entry name" value="Helical backbone' metal receptor"/>
    <property type="match status" value="1"/>
</dbReference>
<dbReference type="PANTHER" id="PTHR42953:SF1">
    <property type="entry name" value="METAL-BINDING PROTEIN HI_0362-RELATED"/>
    <property type="match status" value="1"/>
</dbReference>
<comment type="similarity">
    <text evidence="5">Belongs to the bacterial solute-binding protein 9 family.</text>
</comment>
<gene>
    <name evidence="6" type="ORF">G6Z83_02195</name>
</gene>
<dbReference type="PRINTS" id="PR00690">
    <property type="entry name" value="ADHESNFAMILY"/>
</dbReference>
<dbReference type="InterPro" id="IPR050492">
    <property type="entry name" value="Bact_metal-bind_prot9"/>
</dbReference>
<keyword evidence="3" id="KW-0479">Metal-binding</keyword>
<evidence type="ECO:0000313" key="7">
    <source>
        <dbReference type="Proteomes" id="UP000501676"/>
    </source>
</evidence>
<dbReference type="RefSeq" id="WP_006729033.1">
    <property type="nucleotide sequence ID" value="NZ_CP045664.1"/>
</dbReference>
<sequence>MNFKKLGTIGIFLGMIILLCTACTKENKSNSKISIVSSTNVYADIAKNIVGKYGISSAIIKSSSVDPHDFEPKTSDAKDLKHADIIIANGMDYDGWMKKLAKANGKKITRVGEDLMHLKTDANPHIWYNLKMPQAYVKYLVKRLSTLDKKHSAYYKNNAQKYLKKIAKIQEIAKNIKAIKKPVLVSEPVFDYALIAAGYKIGNPEFEEAVEKETDPSPKIIKHMNKMIATKKIAFFVNNTQVNSATINSFIKKAKANKIPILKVRETIPNDTTYFDWMLTNYQNLAKISK</sequence>
<dbReference type="Gene3D" id="3.40.50.1980">
    <property type="entry name" value="Nitrogenase molybdenum iron protein domain"/>
    <property type="match status" value="2"/>
</dbReference>
<dbReference type="EMBL" id="CP049228">
    <property type="protein sequence ID" value="QIH23552.1"/>
    <property type="molecule type" value="Genomic_DNA"/>
</dbReference>
<organism evidence="6 7">
    <name type="scientific">Lactobacillus iners</name>
    <dbReference type="NCBI Taxonomy" id="147802"/>
    <lineage>
        <taxon>Bacteria</taxon>
        <taxon>Bacillati</taxon>
        <taxon>Bacillota</taxon>
        <taxon>Bacilli</taxon>
        <taxon>Lactobacillales</taxon>
        <taxon>Lactobacillaceae</taxon>
        <taxon>Lactobacillus</taxon>
    </lineage>
</organism>
<dbReference type="AlphaFoldDB" id="A0A6G7B836"/>
<dbReference type="Proteomes" id="UP000501676">
    <property type="component" value="Chromosome"/>
</dbReference>
<dbReference type="GO" id="GO:0046872">
    <property type="term" value="F:metal ion binding"/>
    <property type="evidence" value="ECO:0007669"/>
    <property type="project" value="UniProtKB-KW"/>
</dbReference>
<evidence type="ECO:0000313" key="6">
    <source>
        <dbReference type="EMBL" id="QIH23552.1"/>
    </source>
</evidence>
<dbReference type="Pfam" id="PF01297">
    <property type="entry name" value="ZnuA"/>
    <property type="match status" value="1"/>
</dbReference>
<dbReference type="PRINTS" id="PR00691">
    <property type="entry name" value="ADHESINB"/>
</dbReference>
<dbReference type="GO" id="GO:0007155">
    <property type="term" value="P:cell adhesion"/>
    <property type="evidence" value="ECO:0007669"/>
    <property type="project" value="InterPro"/>
</dbReference>
<name>A0A6G7B836_9LACO</name>
<dbReference type="InterPro" id="IPR006128">
    <property type="entry name" value="Lipoprotein_PsaA-like"/>
</dbReference>
<dbReference type="PANTHER" id="PTHR42953">
    <property type="entry name" value="HIGH-AFFINITY ZINC UPTAKE SYSTEM PROTEIN ZNUA-RELATED"/>
    <property type="match status" value="1"/>
</dbReference>
<protein>
    <submittedName>
        <fullName evidence="6">Zinc ABC transporter solute-binding protein</fullName>
    </submittedName>
</protein>
<evidence type="ECO:0000256" key="5">
    <source>
        <dbReference type="RuleBase" id="RU003512"/>
    </source>
</evidence>
<keyword evidence="2 5" id="KW-0813">Transport</keyword>
<evidence type="ECO:0000256" key="3">
    <source>
        <dbReference type="ARBA" id="ARBA00022723"/>
    </source>
</evidence>
<reference evidence="6 7" key="1">
    <citation type="submission" date="2020-02" db="EMBL/GenBank/DDBJ databases">
        <title>Complete genome sequences of six Lactobacillus iners strains isolated from the human vagina.</title>
        <authorList>
            <person name="France M.T."/>
            <person name="Rutt L."/>
            <person name="Narina S."/>
            <person name="Arbaugh S."/>
            <person name="Humphrys M.S."/>
            <person name="Ma B."/>
            <person name="Hayward M.R."/>
            <person name="Relman D."/>
            <person name="Kwon D.S."/>
            <person name="Ravel J."/>
        </authorList>
    </citation>
    <scope>NUCLEOTIDE SEQUENCE [LARGE SCALE GENOMIC DNA]</scope>
    <source>
        <strain evidence="6 7">C0210C1</strain>
    </source>
</reference>
<dbReference type="GO" id="GO:0030001">
    <property type="term" value="P:metal ion transport"/>
    <property type="evidence" value="ECO:0007669"/>
    <property type="project" value="InterPro"/>
</dbReference>
<accession>A0A6G7B836</accession>
<dbReference type="GO" id="GO:0030313">
    <property type="term" value="C:cell envelope"/>
    <property type="evidence" value="ECO:0007669"/>
    <property type="project" value="UniProtKB-SubCell"/>
</dbReference>
<dbReference type="InterPro" id="IPR006127">
    <property type="entry name" value="ZnuA-like"/>
</dbReference>
<proteinExistence type="inferred from homology"/>